<dbReference type="InterPro" id="IPR036465">
    <property type="entry name" value="vWFA_dom_sf"/>
</dbReference>
<dbReference type="Gene3D" id="3.40.50.410">
    <property type="entry name" value="von Willebrand factor, type A domain"/>
    <property type="match status" value="1"/>
</dbReference>
<feature type="non-terminal residue" evidence="3">
    <location>
        <position position="335"/>
    </location>
</feature>
<dbReference type="OrthoDB" id="47330at2759"/>
<dbReference type="PANTHER" id="PTHR36846:SF1">
    <property type="entry name" value="PROTEIN VIAA"/>
    <property type="match status" value="1"/>
</dbReference>
<dbReference type="AlphaFoldDB" id="C1FIS2"/>
<dbReference type="InterPro" id="IPR002035">
    <property type="entry name" value="VWF_A"/>
</dbReference>
<dbReference type="STRING" id="296587.C1FIS2"/>
<reference evidence="3 4" key="1">
    <citation type="journal article" date="2009" name="Science">
        <title>Green evolution and dynamic adaptations revealed by genomes of the marine picoeukaryotes Micromonas.</title>
        <authorList>
            <person name="Worden A.Z."/>
            <person name="Lee J.H."/>
            <person name="Mock T."/>
            <person name="Rouze P."/>
            <person name="Simmons M.P."/>
            <person name="Aerts A.L."/>
            <person name="Allen A.E."/>
            <person name="Cuvelier M.L."/>
            <person name="Derelle E."/>
            <person name="Everett M.V."/>
            <person name="Foulon E."/>
            <person name="Grimwood J."/>
            <person name="Gundlach H."/>
            <person name="Henrissat B."/>
            <person name="Napoli C."/>
            <person name="McDonald S.M."/>
            <person name="Parker M.S."/>
            <person name="Rombauts S."/>
            <person name="Salamov A."/>
            <person name="Von Dassow P."/>
            <person name="Badger J.H."/>
            <person name="Coutinho P.M."/>
            <person name="Demir E."/>
            <person name="Dubchak I."/>
            <person name="Gentemann C."/>
            <person name="Eikrem W."/>
            <person name="Gready J.E."/>
            <person name="John U."/>
            <person name="Lanier W."/>
            <person name="Lindquist E.A."/>
            <person name="Lucas S."/>
            <person name="Mayer K.F."/>
            <person name="Moreau H."/>
            <person name="Not F."/>
            <person name="Otillar R."/>
            <person name="Panaud O."/>
            <person name="Pangilinan J."/>
            <person name="Paulsen I."/>
            <person name="Piegu B."/>
            <person name="Poliakov A."/>
            <person name="Robbens S."/>
            <person name="Schmutz J."/>
            <person name="Toulza E."/>
            <person name="Wyss T."/>
            <person name="Zelensky A."/>
            <person name="Zhou K."/>
            <person name="Armbrust E.V."/>
            <person name="Bhattacharya D."/>
            <person name="Goodenough U.W."/>
            <person name="Van de Peer Y."/>
            <person name="Grigoriev I.V."/>
        </authorList>
    </citation>
    <scope>NUCLEOTIDE SEQUENCE [LARGE SCALE GENOMIC DNA]</scope>
    <source>
        <strain evidence="4">RCC299 / NOUM17</strain>
    </source>
</reference>
<name>C1FIS2_MICCC</name>
<dbReference type="GO" id="GO:0005829">
    <property type="term" value="C:cytosol"/>
    <property type="evidence" value="ECO:0007669"/>
    <property type="project" value="TreeGrafter"/>
</dbReference>
<keyword evidence="4" id="KW-1185">Reference proteome</keyword>
<evidence type="ECO:0000256" key="1">
    <source>
        <dbReference type="SAM" id="MobiDB-lite"/>
    </source>
</evidence>
<dbReference type="RefSeq" id="XP_002508968.1">
    <property type="nucleotide sequence ID" value="XM_002508922.1"/>
</dbReference>
<dbReference type="EMBL" id="CP001577">
    <property type="protein sequence ID" value="ACO70226.1"/>
    <property type="molecule type" value="Genomic_DNA"/>
</dbReference>
<evidence type="ECO:0000313" key="3">
    <source>
        <dbReference type="EMBL" id="ACO70226.1"/>
    </source>
</evidence>
<proteinExistence type="predicted"/>
<dbReference type="KEGG" id="mis:MICPUN_109300"/>
<dbReference type="eggNOG" id="ENOG502S1VR">
    <property type="taxonomic scope" value="Eukaryota"/>
</dbReference>
<dbReference type="PANTHER" id="PTHR36846">
    <property type="entry name" value="PROTEIN VIAA"/>
    <property type="match status" value="1"/>
</dbReference>
<sequence>MEDFKEQWEPAVDKLDKAAKAFEGLDLDDLADGPEGFDITKGLWQQTGWQELDSLRRKLEELRELRDLVRSLGRGSGRGPLRRAPRQRDRRGMPVGLTRSPMEPEETAGLARSDDLSRMLPGEMALIAQGSRPARLLHFARRMERTLLSYERVGWAEEPAVTTDGMEIRPAAECGPIILCLDTSGSMMGARETVAKAMALECMRQAKSQQRACYLYSFSGPGDCQELELKVTGQGVSKLLEFLAGSFHGGTDVDEPFIRALDRLGQEEWSNADILLVTDGEIRPPDVDVVAKLDTAKEEMGLKVHGLLVGEPGAGADVVDALCTHTHTFKSWSAV</sequence>
<dbReference type="GeneID" id="8248096"/>
<organism evidence="3 4">
    <name type="scientific">Micromonas commoda (strain RCC299 / NOUM17 / CCMP2709)</name>
    <name type="common">Picoplanktonic green alga</name>
    <dbReference type="NCBI Taxonomy" id="296587"/>
    <lineage>
        <taxon>Eukaryota</taxon>
        <taxon>Viridiplantae</taxon>
        <taxon>Chlorophyta</taxon>
        <taxon>Mamiellophyceae</taxon>
        <taxon>Mamiellales</taxon>
        <taxon>Mamiellaceae</taxon>
        <taxon>Micromonas</taxon>
    </lineage>
</organism>
<dbReference type="Proteomes" id="UP000002009">
    <property type="component" value="Chromosome 12"/>
</dbReference>
<feature type="domain" description="VWFA" evidence="2">
    <location>
        <begin position="177"/>
        <end position="281"/>
    </location>
</feature>
<dbReference type="SUPFAM" id="SSF53300">
    <property type="entry name" value="vWA-like"/>
    <property type="match status" value="1"/>
</dbReference>
<dbReference type="Pfam" id="PF13519">
    <property type="entry name" value="VWA_2"/>
    <property type="match status" value="1"/>
</dbReference>
<feature type="region of interest" description="Disordered" evidence="1">
    <location>
        <begin position="74"/>
        <end position="111"/>
    </location>
</feature>
<evidence type="ECO:0000259" key="2">
    <source>
        <dbReference type="Pfam" id="PF13519"/>
    </source>
</evidence>
<dbReference type="InParanoid" id="C1FIS2"/>
<protein>
    <recommendedName>
        <fullName evidence="2">VWFA domain-containing protein</fullName>
    </recommendedName>
</protein>
<evidence type="ECO:0000313" key="4">
    <source>
        <dbReference type="Proteomes" id="UP000002009"/>
    </source>
</evidence>
<accession>C1FIS2</accession>
<gene>
    <name evidence="3" type="ORF">MICPUN_109300</name>
</gene>